<dbReference type="PANTHER" id="PTHR23513">
    <property type="entry name" value="INTEGRAL MEMBRANE EFFLUX PROTEIN-RELATED"/>
    <property type="match status" value="1"/>
</dbReference>
<evidence type="ECO:0000313" key="8">
    <source>
        <dbReference type="EMBL" id="SIN89203.1"/>
    </source>
</evidence>
<evidence type="ECO:0000256" key="1">
    <source>
        <dbReference type="ARBA" id="ARBA00004651"/>
    </source>
</evidence>
<dbReference type="Pfam" id="PF05977">
    <property type="entry name" value="MFS_3"/>
    <property type="match status" value="1"/>
</dbReference>
<reference evidence="9" key="1">
    <citation type="submission" date="2016-11" db="EMBL/GenBank/DDBJ databases">
        <authorList>
            <person name="Varghese N."/>
            <person name="Submissions S."/>
        </authorList>
    </citation>
    <scope>NUCLEOTIDE SEQUENCE [LARGE SCALE GENOMIC DNA]</scope>
    <source>
        <strain evidence="9">DSM 8595</strain>
    </source>
</reference>
<feature type="transmembrane region" description="Helical" evidence="7">
    <location>
        <begin position="366"/>
        <end position="386"/>
    </location>
</feature>
<dbReference type="Pfam" id="PF07690">
    <property type="entry name" value="MFS_1"/>
    <property type="match status" value="1"/>
</dbReference>
<dbReference type="EMBL" id="FSRJ01000002">
    <property type="protein sequence ID" value="SIN89203.1"/>
    <property type="molecule type" value="Genomic_DNA"/>
</dbReference>
<feature type="transmembrane region" description="Helical" evidence="7">
    <location>
        <begin position="306"/>
        <end position="323"/>
    </location>
</feature>
<evidence type="ECO:0000256" key="6">
    <source>
        <dbReference type="ARBA" id="ARBA00023136"/>
    </source>
</evidence>
<dbReference type="STRING" id="232089.SAMN05443544_1660"/>
<dbReference type="Gene3D" id="1.20.1250.20">
    <property type="entry name" value="MFS general substrate transporter like domains"/>
    <property type="match status" value="1"/>
</dbReference>
<keyword evidence="6 7" id="KW-0472">Membrane</keyword>
<evidence type="ECO:0000256" key="3">
    <source>
        <dbReference type="ARBA" id="ARBA00022475"/>
    </source>
</evidence>
<evidence type="ECO:0000313" key="9">
    <source>
        <dbReference type="Proteomes" id="UP000184699"/>
    </source>
</evidence>
<feature type="transmembrane region" description="Helical" evidence="7">
    <location>
        <begin position="392"/>
        <end position="416"/>
    </location>
</feature>
<keyword evidence="4 7" id="KW-0812">Transmembrane</keyword>
<dbReference type="RefSeq" id="WP_074259861.1">
    <property type="nucleotide sequence ID" value="NZ_FSRJ01000002.1"/>
</dbReference>
<dbReference type="SUPFAM" id="SSF103473">
    <property type="entry name" value="MFS general substrate transporter"/>
    <property type="match status" value="1"/>
</dbReference>
<accession>A0A1N6F1T9</accession>
<organism evidence="8 9">
    <name type="scientific">Agromyces cerinus subsp. cerinus</name>
    <dbReference type="NCBI Taxonomy" id="232089"/>
    <lineage>
        <taxon>Bacteria</taxon>
        <taxon>Bacillati</taxon>
        <taxon>Actinomycetota</taxon>
        <taxon>Actinomycetes</taxon>
        <taxon>Micrococcales</taxon>
        <taxon>Microbacteriaceae</taxon>
        <taxon>Agromyces</taxon>
    </lineage>
</organism>
<feature type="transmembrane region" description="Helical" evidence="7">
    <location>
        <begin position="279"/>
        <end position="299"/>
    </location>
</feature>
<feature type="transmembrane region" description="Helical" evidence="7">
    <location>
        <begin position="92"/>
        <end position="124"/>
    </location>
</feature>
<feature type="transmembrane region" description="Helical" evidence="7">
    <location>
        <begin position="239"/>
        <end position="259"/>
    </location>
</feature>
<feature type="transmembrane region" description="Helical" evidence="7">
    <location>
        <begin position="15"/>
        <end position="38"/>
    </location>
</feature>
<keyword evidence="2" id="KW-0813">Transport</keyword>
<comment type="subcellular location">
    <subcellularLocation>
        <location evidence="1">Cell membrane</location>
        <topology evidence="1">Multi-pass membrane protein</topology>
    </subcellularLocation>
</comment>
<dbReference type="GO" id="GO:0005886">
    <property type="term" value="C:plasma membrane"/>
    <property type="evidence" value="ECO:0007669"/>
    <property type="project" value="UniProtKB-SubCell"/>
</dbReference>
<evidence type="ECO:0000256" key="2">
    <source>
        <dbReference type="ARBA" id="ARBA00022448"/>
    </source>
</evidence>
<dbReference type="InterPro" id="IPR011701">
    <property type="entry name" value="MFS"/>
</dbReference>
<dbReference type="GO" id="GO:0022857">
    <property type="term" value="F:transmembrane transporter activity"/>
    <property type="evidence" value="ECO:0007669"/>
    <property type="project" value="InterPro"/>
</dbReference>
<evidence type="ECO:0000256" key="7">
    <source>
        <dbReference type="SAM" id="Phobius"/>
    </source>
</evidence>
<feature type="transmembrane region" description="Helical" evidence="7">
    <location>
        <begin position="161"/>
        <end position="191"/>
    </location>
</feature>
<keyword evidence="9" id="KW-1185">Reference proteome</keyword>
<dbReference type="InterPro" id="IPR010290">
    <property type="entry name" value="TM_effector"/>
</dbReference>
<name>A0A1N6F1T9_9MICO</name>
<evidence type="ECO:0000256" key="5">
    <source>
        <dbReference type="ARBA" id="ARBA00022989"/>
    </source>
</evidence>
<feature type="transmembrane region" description="Helical" evidence="7">
    <location>
        <begin position="50"/>
        <end position="72"/>
    </location>
</feature>
<protein>
    <submittedName>
        <fullName evidence="8">Predicted arabinose efflux permease, MFS family</fullName>
    </submittedName>
</protein>
<sequence length="522" mass="53571">MSTPRALRPLRNPAYRWLAAALVSSLVGSGIWLVALVWQIVAIGGGAAELSLVAGASAIGMLLTTLLGGALADRIPQRRILLVVEVVRTASVGIVALLSLTGALAVWQLAAVALVGGVMAGLYYPAYSALLPSVVPEDQLLAANGFEGMARPVLMQAAGPALASALIAVSSPGAALAVAALTGAAAVGFLVKVPDLPLRGEQAGDHGEQPDASSGGTRHPALALLVDVREGFVYMARTPWLLGTLGFASLLILLIMGPFEVLVPFVIKDSAGGGPQEHALILAAFGIGGAVGSMVVASLKLPRRYLTVMNLLWAFGCLPLAVFGLTDQIWLMVIAAFAVGAAFNGGVVIWGTLLQRRVPPAMLGRVSSLDFFVSLAFMPVSMAIAGPAGETIGLPVVFLIAGVAPLVIGVVAIVAARMTRDEIAHPLLVEPVETKPAEPLLVEPVETEPAEALLVEPVETEPAEALLVEPVETEPAEPLLVEPVETKPAEALLVEPVETKPVETESAEGAVAGAEGLVPVGA</sequence>
<dbReference type="AlphaFoldDB" id="A0A1N6F1T9"/>
<dbReference type="InterPro" id="IPR036259">
    <property type="entry name" value="MFS_trans_sf"/>
</dbReference>
<gene>
    <name evidence="8" type="ORF">SAMN05443544_1660</name>
</gene>
<dbReference type="Proteomes" id="UP000184699">
    <property type="component" value="Unassembled WGS sequence"/>
</dbReference>
<dbReference type="CDD" id="cd06173">
    <property type="entry name" value="MFS_MefA_like"/>
    <property type="match status" value="1"/>
</dbReference>
<keyword evidence="5 7" id="KW-1133">Transmembrane helix</keyword>
<proteinExistence type="predicted"/>
<evidence type="ECO:0000256" key="4">
    <source>
        <dbReference type="ARBA" id="ARBA00022692"/>
    </source>
</evidence>
<feature type="transmembrane region" description="Helical" evidence="7">
    <location>
        <begin position="329"/>
        <end position="354"/>
    </location>
</feature>
<keyword evidence="3" id="KW-1003">Cell membrane</keyword>
<dbReference type="PANTHER" id="PTHR23513:SF11">
    <property type="entry name" value="STAPHYLOFERRIN A TRANSPORTER"/>
    <property type="match status" value="1"/>
</dbReference>